<name>A0A8C9QRI3_SPEDA</name>
<dbReference type="Proteomes" id="UP000694422">
    <property type="component" value="Unplaced"/>
</dbReference>
<dbReference type="AlphaFoldDB" id="A0A8C9QRI3"/>
<evidence type="ECO:0000313" key="2">
    <source>
        <dbReference type="Ensembl" id="ENSSDAP00000026057.1"/>
    </source>
</evidence>
<sequence length="81" mass="8840">SKTLRPLVNVLSFLDDSDGIPWSEERVVRKVLYLSLKEFKNAQKRQHGEGIAGSLKGVNGPGCKHKGSLLSPSRTAPAQLQ</sequence>
<organism evidence="2 3">
    <name type="scientific">Spermophilus dauricus</name>
    <name type="common">Daurian ground squirrel</name>
    <dbReference type="NCBI Taxonomy" id="99837"/>
    <lineage>
        <taxon>Eukaryota</taxon>
        <taxon>Metazoa</taxon>
        <taxon>Chordata</taxon>
        <taxon>Craniata</taxon>
        <taxon>Vertebrata</taxon>
        <taxon>Euteleostomi</taxon>
        <taxon>Mammalia</taxon>
        <taxon>Eutheria</taxon>
        <taxon>Euarchontoglires</taxon>
        <taxon>Glires</taxon>
        <taxon>Rodentia</taxon>
        <taxon>Sciuromorpha</taxon>
        <taxon>Sciuridae</taxon>
        <taxon>Xerinae</taxon>
        <taxon>Marmotini</taxon>
        <taxon>Spermophilus</taxon>
    </lineage>
</organism>
<proteinExistence type="predicted"/>
<evidence type="ECO:0000313" key="3">
    <source>
        <dbReference type="Proteomes" id="UP000694422"/>
    </source>
</evidence>
<evidence type="ECO:0000256" key="1">
    <source>
        <dbReference type="SAM" id="MobiDB-lite"/>
    </source>
</evidence>
<feature type="compositionally biased region" description="Polar residues" evidence="1">
    <location>
        <begin position="70"/>
        <end position="81"/>
    </location>
</feature>
<feature type="region of interest" description="Disordered" evidence="1">
    <location>
        <begin position="47"/>
        <end position="81"/>
    </location>
</feature>
<accession>A0A8C9QRI3</accession>
<keyword evidence="3" id="KW-1185">Reference proteome</keyword>
<reference evidence="2" key="2">
    <citation type="submission" date="2025-09" db="UniProtKB">
        <authorList>
            <consortium name="Ensembl"/>
        </authorList>
    </citation>
    <scope>IDENTIFICATION</scope>
</reference>
<reference evidence="2" key="1">
    <citation type="submission" date="2025-08" db="UniProtKB">
        <authorList>
            <consortium name="Ensembl"/>
        </authorList>
    </citation>
    <scope>IDENTIFICATION</scope>
</reference>
<protein>
    <submittedName>
        <fullName evidence="2">Uncharacterized protein</fullName>
    </submittedName>
</protein>
<dbReference type="Ensembl" id="ENSSDAT00000029786.1">
    <property type="protein sequence ID" value="ENSSDAP00000026057.1"/>
    <property type="gene ID" value="ENSSDAG00000023646.1"/>
</dbReference>